<dbReference type="GO" id="GO:0003677">
    <property type="term" value="F:DNA binding"/>
    <property type="evidence" value="ECO:0007669"/>
    <property type="project" value="UniProtKB-UniRule"/>
</dbReference>
<keyword evidence="6" id="KW-1185">Reference proteome</keyword>
<evidence type="ECO:0000259" key="4">
    <source>
        <dbReference type="PROSITE" id="PS50977"/>
    </source>
</evidence>
<dbReference type="PANTHER" id="PTHR30328:SF54">
    <property type="entry name" value="HTH-TYPE TRANSCRIPTIONAL REPRESSOR SCO4008"/>
    <property type="match status" value="1"/>
</dbReference>
<dbReference type="AlphaFoldDB" id="A0A368XZC0"/>
<feature type="DNA-binding region" description="H-T-H motif" evidence="2">
    <location>
        <begin position="54"/>
        <end position="73"/>
    </location>
</feature>
<protein>
    <submittedName>
        <fullName evidence="5">TetR family transcriptional regulator</fullName>
    </submittedName>
</protein>
<comment type="caution">
    <text evidence="5">The sequence shown here is derived from an EMBL/GenBank/DDBJ whole genome shotgun (WGS) entry which is preliminary data.</text>
</comment>
<evidence type="ECO:0000256" key="1">
    <source>
        <dbReference type="ARBA" id="ARBA00023125"/>
    </source>
</evidence>
<dbReference type="InterPro" id="IPR041474">
    <property type="entry name" value="NicS_C"/>
</dbReference>
<evidence type="ECO:0000256" key="2">
    <source>
        <dbReference type="PROSITE-ProRule" id="PRU00335"/>
    </source>
</evidence>
<dbReference type="Pfam" id="PF17938">
    <property type="entry name" value="TetR_C_29"/>
    <property type="match status" value="1"/>
</dbReference>
<proteinExistence type="predicted"/>
<organism evidence="5 6">
    <name type="scientific">Pseudorhodoferax soli</name>
    <dbReference type="NCBI Taxonomy" id="545864"/>
    <lineage>
        <taxon>Bacteria</taxon>
        <taxon>Pseudomonadati</taxon>
        <taxon>Pseudomonadota</taxon>
        <taxon>Betaproteobacteria</taxon>
        <taxon>Burkholderiales</taxon>
        <taxon>Comamonadaceae</taxon>
    </lineage>
</organism>
<dbReference type="SUPFAM" id="SSF48498">
    <property type="entry name" value="Tetracyclin repressor-like, C-terminal domain"/>
    <property type="match status" value="1"/>
</dbReference>
<dbReference type="EMBL" id="QPJK01000004">
    <property type="protein sequence ID" value="RCW71364.1"/>
    <property type="molecule type" value="Genomic_DNA"/>
</dbReference>
<dbReference type="Pfam" id="PF00440">
    <property type="entry name" value="TetR_N"/>
    <property type="match status" value="1"/>
</dbReference>
<gene>
    <name evidence="5" type="ORF">DES41_104183</name>
</gene>
<dbReference type="SUPFAM" id="SSF46689">
    <property type="entry name" value="Homeodomain-like"/>
    <property type="match status" value="1"/>
</dbReference>
<dbReference type="OrthoDB" id="2356263at2"/>
<feature type="region of interest" description="Disordered" evidence="3">
    <location>
        <begin position="1"/>
        <end position="30"/>
    </location>
</feature>
<dbReference type="Gene3D" id="1.10.357.10">
    <property type="entry name" value="Tetracycline Repressor, domain 2"/>
    <property type="match status" value="1"/>
</dbReference>
<dbReference type="InterPro" id="IPR050109">
    <property type="entry name" value="HTH-type_TetR-like_transc_reg"/>
</dbReference>
<sequence length="229" mass="25591">MNQTVHSRRRAAGARPVAKRAKETSRTNDPARTMADILDVALTEFAEKGLDGARIDQIAAATQTSKRMIYYYFGSKEGLYLAVLEESYRAMRATEADLHLDDMPPEAALRRLVEFTFDHHLDTEPYIRVVMAENMQRGHYMAQSQSIQQLNVPAISAIEGLYARGLAAGVFRPGLDAIDLHATISALSFFNVANRHTFGLIFKRDYTAPEVVAARRESVVQTVLRFVTA</sequence>
<dbReference type="Proteomes" id="UP000252884">
    <property type="component" value="Unassembled WGS sequence"/>
</dbReference>
<feature type="domain" description="HTH tetR-type" evidence="4">
    <location>
        <begin position="31"/>
        <end position="91"/>
    </location>
</feature>
<dbReference type="PROSITE" id="PS50977">
    <property type="entry name" value="HTH_TETR_2"/>
    <property type="match status" value="1"/>
</dbReference>
<name>A0A368XZC0_9BURK</name>
<evidence type="ECO:0000256" key="3">
    <source>
        <dbReference type="SAM" id="MobiDB-lite"/>
    </source>
</evidence>
<dbReference type="InterPro" id="IPR036271">
    <property type="entry name" value="Tet_transcr_reg_TetR-rel_C_sf"/>
</dbReference>
<feature type="compositionally biased region" description="Basic residues" evidence="3">
    <location>
        <begin position="1"/>
        <end position="12"/>
    </location>
</feature>
<evidence type="ECO:0000313" key="6">
    <source>
        <dbReference type="Proteomes" id="UP000252884"/>
    </source>
</evidence>
<dbReference type="PANTHER" id="PTHR30328">
    <property type="entry name" value="TRANSCRIPTIONAL REPRESSOR"/>
    <property type="match status" value="1"/>
</dbReference>
<dbReference type="RefSeq" id="WP_114468601.1">
    <property type="nucleotide sequence ID" value="NZ_QPJK01000004.1"/>
</dbReference>
<reference evidence="5 6" key="1">
    <citation type="submission" date="2018-07" db="EMBL/GenBank/DDBJ databases">
        <title>Genomic Encyclopedia of Type Strains, Phase IV (KMG-IV): sequencing the most valuable type-strain genomes for metagenomic binning, comparative biology and taxonomic classification.</title>
        <authorList>
            <person name="Goeker M."/>
        </authorList>
    </citation>
    <scope>NUCLEOTIDE SEQUENCE [LARGE SCALE GENOMIC DNA]</scope>
    <source>
        <strain evidence="5 6">DSM 21634</strain>
    </source>
</reference>
<evidence type="ECO:0000313" key="5">
    <source>
        <dbReference type="EMBL" id="RCW71364.1"/>
    </source>
</evidence>
<dbReference type="InterPro" id="IPR001647">
    <property type="entry name" value="HTH_TetR"/>
</dbReference>
<accession>A0A368XZC0</accession>
<keyword evidence="1 2" id="KW-0238">DNA-binding</keyword>
<dbReference type="PRINTS" id="PR00455">
    <property type="entry name" value="HTHTETR"/>
</dbReference>
<dbReference type="InterPro" id="IPR009057">
    <property type="entry name" value="Homeodomain-like_sf"/>
</dbReference>